<dbReference type="InterPro" id="IPR006311">
    <property type="entry name" value="TAT_signal"/>
</dbReference>
<dbReference type="InterPro" id="IPR023210">
    <property type="entry name" value="NADP_OxRdtase_dom"/>
</dbReference>
<dbReference type="InterPro" id="IPR036812">
    <property type="entry name" value="NAD(P)_OxRdtase_dom_sf"/>
</dbReference>
<accession>A0AAU7S4W7</accession>
<keyword evidence="1" id="KW-0560">Oxidoreductase</keyword>
<proteinExistence type="predicted"/>
<sequence length="413" mass="44634">MSDADEKRSITSESMTMNRRHVLLSGAALGGAALLSCIPGQSMMASEVKPGSNSATGRRRLGTLEVSPIGLGCQWLPGPKAGTVTDFYTSTLDRGDAIRLIRSAVDSGVTLIDTAEMYGPFISEDIVGEALQDIRNQVSIETKFGGDIDPDTGKMGPRGMDSRPEHVRRAVEGSLKRLRTDRIDLLYQHRVDPTVPIEDVAGVVKDLMAEGKVLNWGLSEPGIQTIRRAHAEQPLAAIQNEYSMIWRGPETEVLPLCEELGIGFVCWSPLGMGFLSGKFNADTKFGTGATFDLQAGAGAFDFRALVPRYSPENLKVNMALYAVVLKWARQKEVAPAQIALGWLLAQRPWIVPIPGTTKMEHMKQNVGSASVTFTADELKELNGDIAAVKIAGARLPAEEEHVVGADTPPKKGR</sequence>
<dbReference type="SUPFAM" id="SSF51430">
    <property type="entry name" value="NAD(P)-linked oxidoreductase"/>
    <property type="match status" value="1"/>
</dbReference>
<keyword evidence="4" id="KW-0614">Plasmid</keyword>
<evidence type="ECO:0000256" key="2">
    <source>
        <dbReference type="SAM" id="MobiDB-lite"/>
    </source>
</evidence>
<dbReference type="CDD" id="cd19078">
    <property type="entry name" value="AKR_AKR13C1_2"/>
    <property type="match status" value="1"/>
</dbReference>
<dbReference type="GO" id="GO:0016491">
    <property type="term" value="F:oxidoreductase activity"/>
    <property type="evidence" value="ECO:0007669"/>
    <property type="project" value="UniProtKB-KW"/>
</dbReference>
<evidence type="ECO:0000313" key="4">
    <source>
        <dbReference type="EMBL" id="XBT97376.1"/>
    </source>
</evidence>
<dbReference type="EMBL" id="CP157962">
    <property type="protein sequence ID" value="XBT97376.1"/>
    <property type="molecule type" value="Genomic_DNA"/>
</dbReference>
<reference evidence="4" key="1">
    <citation type="submission" date="2024-06" db="EMBL/GenBank/DDBJ databases">
        <authorList>
            <person name="Li T."/>
            <person name="Gao R."/>
        </authorList>
    </citation>
    <scope>NUCLEOTIDE SEQUENCE</scope>
    <source>
        <strain evidence="4">ZPR3</strain>
        <plasmid evidence="4">unnamed2</plasmid>
    </source>
</reference>
<geneLocation type="plasmid" evidence="4">
    <name>unnamed2</name>
</geneLocation>
<organism evidence="4">
    <name type="scientific">Rhizobium sp. ZPR3</name>
    <dbReference type="NCBI Taxonomy" id="3158967"/>
    <lineage>
        <taxon>Bacteria</taxon>
        <taxon>Pseudomonadati</taxon>
        <taxon>Pseudomonadota</taxon>
        <taxon>Alphaproteobacteria</taxon>
        <taxon>Hyphomicrobiales</taxon>
        <taxon>Rhizobiaceae</taxon>
        <taxon>Rhizobium/Agrobacterium group</taxon>
        <taxon>Rhizobium</taxon>
    </lineage>
</organism>
<dbReference type="Gene3D" id="3.20.20.100">
    <property type="entry name" value="NADP-dependent oxidoreductase domain"/>
    <property type="match status" value="1"/>
</dbReference>
<evidence type="ECO:0000259" key="3">
    <source>
        <dbReference type="Pfam" id="PF00248"/>
    </source>
</evidence>
<protein>
    <submittedName>
        <fullName evidence="4">Aldo/keto reductase</fullName>
    </submittedName>
</protein>
<dbReference type="PANTHER" id="PTHR43625">
    <property type="entry name" value="AFLATOXIN B1 ALDEHYDE REDUCTASE"/>
    <property type="match status" value="1"/>
</dbReference>
<feature type="domain" description="NADP-dependent oxidoreductase" evidence="3">
    <location>
        <begin position="91"/>
        <end position="382"/>
    </location>
</feature>
<evidence type="ECO:0000256" key="1">
    <source>
        <dbReference type="ARBA" id="ARBA00023002"/>
    </source>
</evidence>
<dbReference type="PROSITE" id="PS51318">
    <property type="entry name" value="TAT"/>
    <property type="match status" value="1"/>
</dbReference>
<dbReference type="AlphaFoldDB" id="A0AAU7S4W7"/>
<gene>
    <name evidence="4" type="ORF">ABM479_29340</name>
</gene>
<dbReference type="RefSeq" id="WP_349962441.1">
    <property type="nucleotide sequence ID" value="NZ_CP157962.1"/>
</dbReference>
<dbReference type="Pfam" id="PF00248">
    <property type="entry name" value="Aldo_ket_red"/>
    <property type="match status" value="1"/>
</dbReference>
<dbReference type="GO" id="GO:0005737">
    <property type="term" value="C:cytoplasm"/>
    <property type="evidence" value="ECO:0007669"/>
    <property type="project" value="TreeGrafter"/>
</dbReference>
<dbReference type="InterPro" id="IPR050791">
    <property type="entry name" value="Aldo-Keto_reductase"/>
</dbReference>
<name>A0AAU7S4W7_9HYPH</name>
<dbReference type="PANTHER" id="PTHR43625:SF77">
    <property type="entry name" value="ALDO-KETO REDUCTASE"/>
    <property type="match status" value="1"/>
</dbReference>
<feature type="region of interest" description="Disordered" evidence="2">
    <location>
        <begin position="143"/>
        <end position="165"/>
    </location>
</feature>